<sequence length="381" mass="42160">MKYNELGNTGITVSEIGIGCEGLNGRDAEFTSQFIDKCFELGINCIDLYSPNPDLRKNLASALRGRRDKFVLQSHLCSIWRNGQYERTRDLDMVKKGFEDMLSELSTDYIDIGMIHYVDAVSDWSNVQESGILDYAMELKKNGVIKAVGMSSHNPDAALTAVESGLIDVLMFSINPCYDLLPASEDCEDLWREESYAGRLTNLDSKRERLYEVCQSRGVGITVMKAFGGGDLLNENSPAGMALTPVQCISYALTRPAVATVFAGAHSIDELIKSAAYETAADKDKDYARAFAEFPRISWEGHCMYCGHCAPCVKKIDIAMVTKLLNLAKAQNEIPETVREHYNLLEARGGDCIGCGACEKRCPFGVKIKENMIEAKRIFGS</sequence>
<reference evidence="5" key="2">
    <citation type="journal article" date="2021" name="PeerJ">
        <title>Extensive microbial diversity within the chicken gut microbiome revealed by metagenomics and culture.</title>
        <authorList>
            <person name="Gilroy R."/>
            <person name="Ravi A."/>
            <person name="Getino M."/>
            <person name="Pursley I."/>
            <person name="Horton D.L."/>
            <person name="Alikhan N.F."/>
            <person name="Baker D."/>
            <person name="Gharbi K."/>
            <person name="Hall N."/>
            <person name="Watson M."/>
            <person name="Adriaenssens E.M."/>
            <person name="Foster-Nyarko E."/>
            <person name="Jarju S."/>
            <person name="Secka A."/>
            <person name="Antonio M."/>
            <person name="Oren A."/>
            <person name="Chaudhuri R.R."/>
            <person name="La Ragione R."/>
            <person name="Hildebrand F."/>
            <person name="Pallen M.J."/>
        </authorList>
    </citation>
    <scope>NUCLEOTIDE SEQUENCE</scope>
    <source>
        <strain evidence="5">USAMLcec3-3695</strain>
    </source>
</reference>
<dbReference type="Proteomes" id="UP000824109">
    <property type="component" value="Unassembled WGS sequence"/>
</dbReference>
<keyword evidence="1" id="KW-0479">Metal-binding</keyword>
<dbReference type="GO" id="GO:0051536">
    <property type="term" value="F:iron-sulfur cluster binding"/>
    <property type="evidence" value="ECO:0007669"/>
    <property type="project" value="UniProtKB-KW"/>
</dbReference>
<dbReference type="PROSITE" id="PS51379">
    <property type="entry name" value="4FE4S_FER_2"/>
    <property type="match status" value="1"/>
</dbReference>
<evidence type="ECO:0000313" key="5">
    <source>
        <dbReference type="EMBL" id="HIU56420.1"/>
    </source>
</evidence>
<organism evidence="5 6">
    <name type="scientific">Candidatus Ornithomonoglobus merdipullorum</name>
    <dbReference type="NCBI Taxonomy" id="2840895"/>
    <lineage>
        <taxon>Bacteria</taxon>
        <taxon>Bacillati</taxon>
        <taxon>Bacillota</taxon>
        <taxon>Clostridia</taxon>
        <taxon>Candidatus Ornithomonoglobus</taxon>
    </lineage>
</organism>
<feature type="domain" description="4Fe-4S ferredoxin-type" evidence="4">
    <location>
        <begin position="343"/>
        <end position="372"/>
    </location>
</feature>
<evidence type="ECO:0000259" key="4">
    <source>
        <dbReference type="PROSITE" id="PS51379"/>
    </source>
</evidence>
<dbReference type="InterPro" id="IPR023210">
    <property type="entry name" value="NADP_OxRdtase_dom"/>
</dbReference>
<evidence type="ECO:0000256" key="1">
    <source>
        <dbReference type="ARBA" id="ARBA00022723"/>
    </source>
</evidence>
<dbReference type="InterPro" id="IPR017900">
    <property type="entry name" value="4Fe4S_Fe_S_CS"/>
</dbReference>
<dbReference type="InterPro" id="IPR036812">
    <property type="entry name" value="NAD(P)_OxRdtase_dom_sf"/>
</dbReference>
<evidence type="ECO:0000256" key="2">
    <source>
        <dbReference type="ARBA" id="ARBA00023004"/>
    </source>
</evidence>
<dbReference type="CDD" id="cd19100">
    <property type="entry name" value="AKR_unchar"/>
    <property type="match status" value="1"/>
</dbReference>
<dbReference type="PANTHER" id="PTHR43312">
    <property type="entry name" value="D-THREO-ALDOSE 1-DEHYDROGENASE"/>
    <property type="match status" value="1"/>
</dbReference>
<dbReference type="SUPFAM" id="SSF46548">
    <property type="entry name" value="alpha-helical ferredoxin"/>
    <property type="match status" value="1"/>
</dbReference>
<gene>
    <name evidence="5" type="ORF">IAA61_01240</name>
</gene>
<reference evidence="5" key="1">
    <citation type="submission" date="2020-10" db="EMBL/GenBank/DDBJ databases">
        <authorList>
            <person name="Gilroy R."/>
        </authorList>
    </citation>
    <scope>NUCLEOTIDE SEQUENCE</scope>
    <source>
        <strain evidence="5">USAMLcec3-3695</strain>
    </source>
</reference>
<name>A0A9D1SDS8_9FIRM</name>
<dbReference type="Pfam" id="PF00248">
    <property type="entry name" value="Aldo_ket_red"/>
    <property type="match status" value="1"/>
</dbReference>
<dbReference type="PROSITE" id="PS00198">
    <property type="entry name" value="4FE4S_FER_1"/>
    <property type="match status" value="1"/>
</dbReference>
<dbReference type="InterPro" id="IPR053135">
    <property type="entry name" value="AKR2_Oxidoreductase"/>
</dbReference>
<keyword evidence="3" id="KW-0411">Iron-sulfur</keyword>
<keyword evidence="2" id="KW-0408">Iron</keyword>
<dbReference type="PANTHER" id="PTHR43312:SF1">
    <property type="entry name" value="NADP-DEPENDENT OXIDOREDUCTASE DOMAIN-CONTAINING PROTEIN"/>
    <property type="match status" value="1"/>
</dbReference>
<proteinExistence type="predicted"/>
<dbReference type="SUPFAM" id="SSF51430">
    <property type="entry name" value="NAD(P)-linked oxidoreductase"/>
    <property type="match status" value="1"/>
</dbReference>
<dbReference type="AlphaFoldDB" id="A0A9D1SDS8"/>
<evidence type="ECO:0000256" key="3">
    <source>
        <dbReference type="ARBA" id="ARBA00023014"/>
    </source>
</evidence>
<dbReference type="InterPro" id="IPR017896">
    <property type="entry name" value="4Fe4S_Fe-S-bd"/>
</dbReference>
<dbReference type="Gene3D" id="3.20.20.100">
    <property type="entry name" value="NADP-dependent oxidoreductase domain"/>
    <property type="match status" value="1"/>
</dbReference>
<dbReference type="GO" id="GO:0046872">
    <property type="term" value="F:metal ion binding"/>
    <property type="evidence" value="ECO:0007669"/>
    <property type="project" value="UniProtKB-KW"/>
</dbReference>
<comment type="caution">
    <text evidence="5">The sequence shown here is derived from an EMBL/GenBank/DDBJ whole genome shotgun (WGS) entry which is preliminary data.</text>
</comment>
<evidence type="ECO:0000313" key="6">
    <source>
        <dbReference type="Proteomes" id="UP000824109"/>
    </source>
</evidence>
<accession>A0A9D1SDS8</accession>
<protein>
    <submittedName>
        <fullName evidence="5">Aldo/keto reductase</fullName>
    </submittedName>
</protein>
<dbReference type="EMBL" id="DVNB01000014">
    <property type="protein sequence ID" value="HIU56420.1"/>
    <property type="molecule type" value="Genomic_DNA"/>
</dbReference>